<comment type="similarity">
    <text evidence="3 10">Belongs to the flavoprotein pyridine nucleotide cytochrome reductase family.</text>
</comment>
<keyword evidence="7 10" id="KW-0520">NAD</keyword>
<keyword evidence="4 10" id="KW-0285">Flavoprotein</keyword>
<evidence type="ECO:0000256" key="1">
    <source>
        <dbReference type="ARBA" id="ARBA00001974"/>
    </source>
</evidence>
<dbReference type="PRINTS" id="PR00371">
    <property type="entry name" value="FPNCR"/>
</dbReference>
<comment type="catalytic activity">
    <reaction evidence="9 10">
        <text>2 Fe(III)-[cytochrome b5] + NADH = 2 Fe(II)-[cytochrome b5] + NAD(+) + H(+)</text>
        <dbReference type="Rhea" id="RHEA:46680"/>
        <dbReference type="Rhea" id="RHEA-COMP:10438"/>
        <dbReference type="Rhea" id="RHEA-COMP:10439"/>
        <dbReference type="ChEBI" id="CHEBI:15378"/>
        <dbReference type="ChEBI" id="CHEBI:29033"/>
        <dbReference type="ChEBI" id="CHEBI:29034"/>
        <dbReference type="ChEBI" id="CHEBI:57540"/>
        <dbReference type="ChEBI" id="CHEBI:57945"/>
        <dbReference type="EC" id="1.6.2.2"/>
    </reaction>
</comment>
<name>A0ABR1GEX6_AURAN</name>
<evidence type="ECO:0000256" key="2">
    <source>
        <dbReference type="ARBA" id="ARBA00004173"/>
    </source>
</evidence>
<evidence type="ECO:0000256" key="7">
    <source>
        <dbReference type="ARBA" id="ARBA00023027"/>
    </source>
</evidence>
<dbReference type="Pfam" id="PF00970">
    <property type="entry name" value="FAD_binding_6"/>
    <property type="match status" value="1"/>
</dbReference>
<keyword evidence="8" id="KW-0496">Mitochondrion</keyword>
<dbReference type="PANTHER" id="PTHR19370:SF171">
    <property type="entry name" value="NADH-CYTOCHROME B5 REDUCTASE 2"/>
    <property type="match status" value="1"/>
</dbReference>
<dbReference type="PANTHER" id="PTHR19370">
    <property type="entry name" value="NADH-CYTOCHROME B5 REDUCTASE"/>
    <property type="match status" value="1"/>
</dbReference>
<dbReference type="InterPro" id="IPR001709">
    <property type="entry name" value="Flavoprot_Pyr_Nucl_cyt_Rdtase"/>
</dbReference>
<evidence type="ECO:0000256" key="8">
    <source>
        <dbReference type="ARBA" id="ARBA00023128"/>
    </source>
</evidence>
<accession>A0ABR1GEX6</accession>
<evidence type="ECO:0000256" key="5">
    <source>
        <dbReference type="ARBA" id="ARBA00022827"/>
    </source>
</evidence>
<dbReference type="InterPro" id="IPR017938">
    <property type="entry name" value="Riboflavin_synthase-like_b-brl"/>
</dbReference>
<dbReference type="SUPFAM" id="SSF63380">
    <property type="entry name" value="Riboflavin synthase domain-like"/>
    <property type="match status" value="1"/>
</dbReference>
<dbReference type="PRINTS" id="PR00406">
    <property type="entry name" value="CYTB5RDTASE"/>
</dbReference>
<evidence type="ECO:0000256" key="6">
    <source>
        <dbReference type="ARBA" id="ARBA00023002"/>
    </source>
</evidence>
<dbReference type="Gene3D" id="2.40.30.10">
    <property type="entry name" value="Translation factors"/>
    <property type="match status" value="1"/>
</dbReference>
<evidence type="ECO:0000256" key="3">
    <source>
        <dbReference type="ARBA" id="ARBA00006105"/>
    </source>
</evidence>
<reference evidence="12 13" key="1">
    <citation type="submission" date="2024-03" db="EMBL/GenBank/DDBJ databases">
        <title>Aureococcus anophagefferens CCMP1851 and Kratosvirus quantuckense: Draft genome of a second virus-susceptible host strain in the model system.</title>
        <authorList>
            <person name="Chase E."/>
            <person name="Truchon A.R."/>
            <person name="Schepens W."/>
            <person name="Wilhelm S.W."/>
        </authorList>
    </citation>
    <scope>NUCLEOTIDE SEQUENCE [LARGE SCALE GENOMIC DNA]</scope>
    <source>
        <strain evidence="12 13">CCMP1851</strain>
    </source>
</reference>
<organism evidence="12 13">
    <name type="scientific">Aureococcus anophagefferens</name>
    <name type="common">Harmful bloom alga</name>
    <dbReference type="NCBI Taxonomy" id="44056"/>
    <lineage>
        <taxon>Eukaryota</taxon>
        <taxon>Sar</taxon>
        <taxon>Stramenopiles</taxon>
        <taxon>Ochrophyta</taxon>
        <taxon>Pelagophyceae</taxon>
        <taxon>Pelagomonadales</taxon>
        <taxon>Pelagomonadaceae</taxon>
        <taxon>Aureococcus</taxon>
    </lineage>
</organism>
<dbReference type="InterPro" id="IPR039261">
    <property type="entry name" value="FNR_nucleotide-bd"/>
</dbReference>
<comment type="cofactor">
    <cofactor evidence="1 10">
        <name>FAD</name>
        <dbReference type="ChEBI" id="CHEBI:57692"/>
    </cofactor>
</comment>
<evidence type="ECO:0000313" key="13">
    <source>
        <dbReference type="Proteomes" id="UP001363151"/>
    </source>
</evidence>
<evidence type="ECO:0000256" key="10">
    <source>
        <dbReference type="RuleBase" id="RU361226"/>
    </source>
</evidence>
<sequence>MSAVTRLLGGMSAVASAAGGRRRLATVGLSGGRRRLATVAAPEHFLHVGPGGDWWEGGGIYAAKHNPGDYVRSLPLPVGTRVRGDVPAGELRAMYDAAAVDAAWLEPSWSAGDPTAALAAPGRCQLGDDWTPCALRDRVWIADDTMVATFDLPDASAPLGLSTCACVLARGGAGDDGEPVVRPYTPVSTNALVGAFQVMVKVYERGTLSRALAALDVGDAVDFKHIAFNVKIQFPFGAKKVGMLAGGTGIAPMLQALHALLGSTDDNTEVTVLYGSRSSRDVLAEATLDDWCAKHARLKVVHVLSDEPAGSASPHARGRIDAGLVEAHLPPPGDDALLFVCGPPPMYDALCGPRGDADAVTGVLGDLGYAPAQVVKF</sequence>
<evidence type="ECO:0000313" key="12">
    <source>
        <dbReference type="EMBL" id="KAK7254458.1"/>
    </source>
</evidence>
<feature type="domain" description="FAD-binding FR-type" evidence="11">
    <location>
        <begin position="128"/>
        <end position="242"/>
    </location>
</feature>
<dbReference type="InterPro" id="IPR008333">
    <property type="entry name" value="Cbr1-like_FAD-bd_dom"/>
</dbReference>
<proteinExistence type="inferred from homology"/>
<dbReference type="SUPFAM" id="SSF52343">
    <property type="entry name" value="Ferredoxin reductase-like, C-terminal NADP-linked domain"/>
    <property type="match status" value="1"/>
</dbReference>
<keyword evidence="5 10" id="KW-0274">FAD</keyword>
<protein>
    <recommendedName>
        <fullName evidence="10">NADH-cytochrome b5 reductase</fullName>
        <ecNumber evidence="10">1.6.2.2</ecNumber>
    </recommendedName>
</protein>
<evidence type="ECO:0000259" key="11">
    <source>
        <dbReference type="PROSITE" id="PS51384"/>
    </source>
</evidence>
<evidence type="ECO:0000256" key="9">
    <source>
        <dbReference type="ARBA" id="ARBA00047682"/>
    </source>
</evidence>
<dbReference type="Gene3D" id="3.40.50.80">
    <property type="entry name" value="Nucleotide-binding domain of ferredoxin-NADP reductase (FNR) module"/>
    <property type="match status" value="1"/>
</dbReference>
<keyword evidence="6 10" id="KW-0560">Oxidoreductase</keyword>
<dbReference type="InterPro" id="IPR017927">
    <property type="entry name" value="FAD-bd_FR_type"/>
</dbReference>
<comment type="subcellular location">
    <subcellularLocation>
        <location evidence="2">Mitochondrion</location>
    </subcellularLocation>
</comment>
<keyword evidence="13" id="KW-1185">Reference proteome</keyword>
<dbReference type="Proteomes" id="UP001363151">
    <property type="component" value="Unassembled WGS sequence"/>
</dbReference>
<comment type="caution">
    <text evidence="12">The sequence shown here is derived from an EMBL/GenBank/DDBJ whole genome shotgun (WGS) entry which is preliminary data.</text>
</comment>
<dbReference type="Pfam" id="PF00175">
    <property type="entry name" value="NAD_binding_1"/>
    <property type="match status" value="1"/>
</dbReference>
<evidence type="ECO:0000256" key="4">
    <source>
        <dbReference type="ARBA" id="ARBA00022630"/>
    </source>
</evidence>
<dbReference type="EMBL" id="JBBJCI010000024">
    <property type="protein sequence ID" value="KAK7254458.1"/>
    <property type="molecule type" value="Genomic_DNA"/>
</dbReference>
<gene>
    <name evidence="12" type="ORF">SO694_00011038</name>
</gene>
<dbReference type="CDD" id="cd06183">
    <property type="entry name" value="cyt_b5_reduct_like"/>
    <property type="match status" value="1"/>
</dbReference>
<dbReference type="EC" id="1.6.2.2" evidence="10"/>
<dbReference type="InterPro" id="IPR001433">
    <property type="entry name" value="OxRdtase_FAD/NAD-bd"/>
</dbReference>
<dbReference type="PROSITE" id="PS51384">
    <property type="entry name" value="FAD_FR"/>
    <property type="match status" value="1"/>
</dbReference>
<dbReference type="InterPro" id="IPR001834">
    <property type="entry name" value="CBR-like"/>
</dbReference>